<sequence>MFAAIRTCALWNKNFKVFACVLAPGLLYPIGYTYYATRVVRSASRPPITGCTHHSILPPQLTPKVGADYLFCTLFFLSSSVILILRTITDMLGASTSMMFELVTVVLTWMKTVPIIRELRPSYQSTTRSLSQVIFYDGTLQFIALILANTIGLLGFLRQLISFAFSDLIQKSHQWMDKAYLPFR</sequence>
<dbReference type="EMBL" id="MU274958">
    <property type="protein sequence ID" value="KAI0083628.1"/>
    <property type="molecule type" value="Genomic_DNA"/>
</dbReference>
<accession>A0ACB8TNQ6</accession>
<evidence type="ECO:0000313" key="1">
    <source>
        <dbReference type="EMBL" id="KAI0083628.1"/>
    </source>
</evidence>
<evidence type="ECO:0000313" key="2">
    <source>
        <dbReference type="Proteomes" id="UP001055072"/>
    </source>
</evidence>
<protein>
    <submittedName>
        <fullName evidence="1">Uncharacterized protein</fullName>
    </submittedName>
</protein>
<comment type="caution">
    <text evidence="1">The sequence shown here is derived from an EMBL/GenBank/DDBJ whole genome shotgun (WGS) entry which is preliminary data.</text>
</comment>
<reference evidence="1" key="1">
    <citation type="journal article" date="2021" name="Environ. Microbiol.">
        <title>Gene family expansions and transcriptome signatures uncover fungal adaptations to wood decay.</title>
        <authorList>
            <person name="Hage H."/>
            <person name="Miyauchi S."/>
            <person name="Viragh M."/>
            <person name="Drula E."/>
            <person name="Min B."/>
            <person name="Chaduli D."/>
            <person name="Navarro D."/>
            <person name="Favel A."/>
            <person name="Norest M."/>
            <person name="Lesage-Meessen L."/>
            <person name="Balint B."/>
            <person name="Merenyi Z."/>
            <person name="de Eugenio L."/>
            <person name="Morin E."/>
            <person name="Martinez A.T."/>
            <person name="Baldrian P."/>
            <person name="Stursova M."/>
            <person name="Martinez M.J."/>
            <person name="Novotny C."/>
            <person name="Magnuson J.K."/>
            <person name="Spatafora J.W."/>
            <person name="Maurice S."/>
            <person name="Pangilinan J."/>
            <person name="Andreopoulos W."/>
            <person name="LaButti K."/>
            <person name="Hundley H."/>
            <person name="Na H."/>
            <person name="Kuo A."/>
            <person name="Barry K."/>
            <person name="Lipzen A."/>
            <person name="Henrissat B."/>
            <person name="Riley R."/>
            <person name="Ahrendt S."/>
            <person name="Nagy L.G."/>
            <person name="Grigoriev I.V."/>
            <person name="Martin F."/>
            <person name="Rosso M.N."/>
        </authorList>
    </citation>
    <scope>NUCLEOTIDE SEQUENCE</scope>
    <source>
        <strain evidence="1">CBS 384.51</strain>
    </source>
</reference>
<organism evidence="1 2">
    <name type="scientific">Irpex rosettiformis</name>
    <dbReference type="NCBI Taxonomy" id="378272"/>
    <lineage>
        <taxon>Eukaryota</taxon>
        <taxon>Fungi</taxon>
        <taxon>Dikarya</taxon>
        <taxon>Basidiomycota</taxon>
        <taxon>Agaricomycotina</taxon>
        <taxon>Agaricomycetes</taxon>
        <taxon>Polyporales</taxon>
        <taxon>Irpicaceae</taxon>
        <taxon>Irpex</taxon>
    </lineage>
</organism>
<name>A0ACB8TNQ6_9APHY</name>
<dbReference type="Proteomes" id="UP001055072">
    <property type="component" value="Unassembled WGS sequence"/>
</dbReference>
<proteinExistence type="predicted"/>
<keyword evidence="2" id="KW-1185">Reference proteome</keyword>
<gene>
    <name evidence="1" type="ORF">BDY19DRAFT_619778</name>
</gene>